<comment type="caution">
    <text evidence="3">The sequence shown here is derived from an EMBL/GenBank/DDBJ whole genome shotgun (WGS) entry which is preliminary data.</text>
</comment>
<dbReference type="Proteomes" id="UP000272888">
    <property type="component" value="Unassembled WGS sequence"/>
</dbReference>
<comment type="similarity">
    <text evidence="1">Belongs to the ATP-dependent AMP-binding enzyme family.</text>
</comment>
<dbReference type="GO" id="GO:0005886">
    <property type="term" value="C:plasma membrane"/>
    <property type="evidence" value="ECO:0007669"/>
    <property type="project" value="TreeGrafter"/>
</dbReference>
<dbReference type="Gene3D" id="3.40.50.12780">
    <property type="entry name" value="N-terminal domain of ligase-like"/>
    <property type="match status" value="1"/>
</dbReference>
<dbReference type="PANTHER" id="PTHR22754">
    <property type="entry name" value="DISCO-INTERACTING PROTEIN 2 DIP2 -RELATED"/>
    <property type="match status" value="1"/>
</dbReference>
<dbReference type="GO" id="GO:0070566">
    <property type="term" value="F:adenylyltransferase activity"/>
    <property type="evidence" value="ECO:0007669"/>
    <property type="project" value="TreeGrafter"/>
</dbReference>
<accession>A0A3A8PY70</accession>
<evidence type="ECO:0000259" key="2">
    <source>
        <dbReference type="Pfam" id="PF00501"/>
    </source>
</evidence>
<dbReference type="InterPro" id="IPR000873">
    <property type="entry name" value="AMP-dep_synth/lig_dom"/>
</dbReference>
<keyword evidence="3" id="KW-0436">Ligase</keyword>
<dbReference type="GO" id="GO:0006633">
    <property type="term" value="P:fatty acid biosynthetic process"/>
    <property type="evidence" value="ECO:0007669"/>
    <property type="project" value="TreeGrafter"/>
</dbReference>
<dbReference type="FunFam" id="3.40.50.12780:FF:000013">
    <property type="entry name" value="Long-chain-fatty-acid--AMP ligase FadD32"/>
    <property type="match status" value="1"/>
</dbReference>
<organism evidence="3 4">
    <name type="scientific">Corallococcus llansteffanensis</name>
    <dbReference type="NCBI Taxonomy" id="2316731"/>
    <lineage>
        <taxon>Bacteria</taxon>
        <taxon>Pseudomonadati</taxon>
        <taxon>Myxococcota</taxon>
        <taxon>Myxococcia</taxon>
        <taxon>Myxococcales</taxon>
        <taxon>Cystobacterineae</taxon>
        <taxon>Myxococcaceae</taxon>
        <taxon>Corallococcus</taxon>
    </lineage>
</organism>
<reference evidence="4" key="1">
    <citation type="submission" date="2018-09" db="EMBL/GenBank/DDBJ databases">
        <authorList>
            <person name="Livingstone P.G."/>
            <person name="Whitworth D.E."/>
        </authorList>
    </citation>
    <scope>NUCLEOTIDE SEQUENCE [LARGE SCALE GENOMIC DNA]</scope>
    <source>
        <strain evidence="4">CA051B</strain>
    </source>
</reference>
<dbReference type="Pfam" id="PF00501">
    <property type="entry name" value="AMP-binding"/>
    <property type="match status" value="1"/>
</dbReference>
<dbReference type="PROSITE" id="PS00455">
    <property type="entry name" value="AMP_BINDING"/>
    <property type="match status" value="1"/>
</dbReference>
<feature type="domain" description="AMP-dependent synthetase/ligase" evidence="2">
    <location>
        <begin position="60"/>
        <end position="363"/>
    </location>
</feature>
<evidence type="ECO:0000256" key="1">
    <source>
        <dbReference type="ARBA" id="ARBA00006432"/>
    </source>
</evidence>
<dbReference type="AlphaFoldDB" id="A0A3A8PY70"/>
<dbReference type="GO" id="GO:0016874">
    <property type="term" value="F:ligase activity"/>
    <property type="evidence" value="ECO:0007669"/>
    <property type="project" value="UniProtKB-KW"/>
</dbReference>
<keyword evidence="4" id="KW-1185">Reference proteome</keyword>
<proteinExistence type="inferred from homology"/>
<dbReference type="InterPro" id="IPR042099">
    <property type="entry name" value="ANL_N_sf"/>
</dbReference>
<gene>
    <name evidence="3" type="ORF">D7V93_11835</name>
</gene>
<dbReference type="InterPro" id="IPR020845">
    <property type="entry name" value="AMP-binding_CS"/>
</dbReference>
<protein>
    <submittedName>
        <fullName evidence="3">Fatty acyl-AMP ligase</fullName>
    </submittedName>
</protein>
<dbReference type="SUPFAM" id="SSF56801">
    <property type="entry name" value="Acetyl-CoA synthetase-like"/>
    <property type="match status" value="1"/>
</dbReference>
<name>A0A3A8PY70_9BACT</name>
<dbReference type="PANTHER" id="PTHR22754:SF32">
    <property type="entry name" value="DISCO-INTERACTING PROTEIN 2"/>
    <property type="match status" value="1"/>
</dbReference>
<evidence type="ECO:0000313" key="4">
    <source>
        <dbReference type="Proteomes" id="UP000272888"/>
    </source>
</evidence>
<dbReference type="EMBL" id="RAWB01000096">
    <property type="protein sequence ID" value="RKH61399.1"/>
    <property type="molecule type" value="Genomic_DNA"/>
</dbReference>
<dbReference type="GO" id="GO:0071766">
    <property type="term" value="P:Actinobacterium-type cell wall biogenesis"/>
    <property type="evidence" value="ECO:0007669"/>
    <property type="project" value="UniProtKB-ARBA"/>
</dbReference>
<sequence length="400" mass="43370">MVRAAQAFCLLRDLFMDSVGNGENLFSSTTNLVDLLCLRAERQGTSRLYRFLETGDVDGPIEEWSFADLDTRARALGALLQAQGAAGERALLLYPPGLEFVAGFMGCLYAGAIAVPCYPPDPSRLDRTLPRLRSIAQDCGARFVLTTGGILEMSEFLTPQAPELGALQWVATDAVPTFLATEWKRPALTPESLAFLQYTSGSTGNPKGVKVSHANILHNEALITRAFGLEASRSHGVGWLPMFHDMGLIGKVLQPLALGFECTLMSPIAFLQRPLRWLEAISHFRGTSSGGPNFAFELCVRKAKDADLSRLDLSSWDLAFNGAEPVRHETMERFARVFGPHGFRREAFYPCYGLAETTLLVTGGTKGAPYVHGHYDAASLERGAAVPTGEGPTARGLVSS</sequence>
<evidence type="ECO:0000313" key="3">
    <source>
        <dbReference type="EMBL" id="RKH61399.1"/>
    </source>
</evidence>
<feature type="non-terminal residue" evidence="3">
    <location>
        <position position="400"/>
    </location>
</feature>